<dbReference type="InterPro" id="IPR004437">
    <property type="entry name" value="ParB/RepB/Spo0J"/>
</dbReference>
<feature type="region of interest" description="Disordered" evidence="3">
    <location>
        <begin position="1"/>
        <end position="25"/>
    </location>
</feature>
<dbReference type="KEGG" id="gms:SOIL9_81950"/>
<keyword evidence="2" id="KW-0159">Chromosome partition</keyword>
<dbReference type="InterPro" id="IPR003115">
    <property type="entry name" value="ParB_N"/>
</dbReference>
<evidence type="ECO:0000256" key="2">
    <source>
        <dbReference type="ARBA" id="ARBA00022829"/>
    </source>
</evidence>
<protein>
    <recommendedName>
        <fullName evidence="4">ParB-like N-terminal domain-containing protein</fullName>
    </recommendedName>
</protein>
<name>A0A6P2DF93_9BACT</name>
<evidence type="ECO:0000313" key="5">
    <source>
        <dbReference type="EMBL" id="VTS00405.1"/>
    </source>
</evidence>
<dbReference type="EMBL" id="LR593886">
    <property type="protein sequence ID" value="VTS00405.1"/>
    <property type="molecule type" value="Genomic_DNA"/>
</dbReference>
<dbReference type="AlphaFoldDB" id="A0A6P2DF93"/>
<dbReference type="GO" id="GO:0005694">
    <property type="term" value="C:chromosome"/>
    <property type="evidence" value="ECO:0007669"/>
    <property type="project" value="TreeGrafter"/>
</dbReference>
<dbReference type="GO" id="GO:0003677">
    <property type="term" value="F:DNA binding"/>
    <property type="evidence" value="ECO:0007669"/>
    <property type="project" value="InterPro"/>
</dbReference>
<dbReference type="SUPFAM" id="SSF109709">
    <property type="entry name" value="KorB DNA-binding domain-like"/>
    <property type="match status" value="1"/>
</dbReference>
<dbReference type="Gene3D" id="1.10.10.2830">
    <property type="match status" value="1"/>
</dbReference>
<proteinExistence type="inferred from homology"/>
<dbReference type="InterPro" id="IPR041468">
    <property type="entry name" value="HTH_ParB/Spo0J"/>
</dbReference>
<dbReference type="InterPro" id="IPR050336">
    <property type="entry name" value="Chromosome_partition/occlusion"/>
</dbReference>
<gene>
    <name evidence="5" type="ORF">SOIL9_81950</name>
</gene>
<dbReference type="Pfam" id="PF02195">
    <property type="entry name" value="ParB_N"/>
    <property type="match status" value="1"/>
</dbReference>
<sequence>MSSVALPLAVLTPDPTQPRKSVSDDKVDDLAKSILARGQLQPLRVKPADADGKHVIISGHRRFNALHAIGATTAECIVVDDPHDAAAILAAQMTENLHRENLSPIEEAEGYFRYLDVRQITAARAAEELQVFPARISRALALLALPEELRTAVHTGHVPKETAYHLSRLPEGSERDRLITEALAGSLRRDTAVRAAKVTKGSTTAVSVRRVVCRLPGNRSLTLVGPAIHLDTMIEALESTLKEARKARTQGWDVSTLAKVFKDRAAHEGTQSSDRPAT</sequence>
<evidence type="ECO:0000313" key="6">
    <source>
        <dbReference type="Proteomes" id="UP000464178"/>
    </source>
</evidence>
<evidence type="ECO:0000256" key="1">
    <source>
        <dbReference type="ARBA" id="ARBA00006295"/>
    </source>
</evidence>
<dbReference type="PANTHER" id="PTHR33375">
    <property type="entry name" value="CHROMOSOME-PARTITIONING PROTEIN PARB-RELATED"/>
    <property type="match status" value="1"/>
</dbReference>
<feature type="domain" description="ParB-like N-terminal" evidence="4">
    <location>
        <begin position="4"/>
        <end position="97"/>
    </location>
</feature>
<evidence type="ECO:0000259" key="4">
    <source>
        <dbReference type="SMART" id="SM00470"/>
    </source>
</evidence>
<dbReference type="Gene3D" id="3.90.1530.30">
    <property type="match status" value="1"/>
</dbReference>
<dbReference type="Pfam" id="PF17762">
    <property type="entry name" value="HTH_ParB"/>
    <property type="match status" value="1"/>
</dbReference>
<reference evidence="5 6" key="1">
    <citation type="submission" date="2019-05" db="EMBL/GenBank/DDBJ databases">
        <authorList>
            <consortium name="Science for Life Laboratories"/>
        </authorList>
    </citation>
    <scope>NUCLEOTIDE SEQUENCE [LARGE SCALE GENOMIC DNA]</scope>
    <source>
        <strain evidence="5">Soil9</strain>
    </source>
</reference>
<dbReference type="PANTHER" id="PTHR33375:SF1">
    <property type="entry name" value="CHROMOSOME-PARTITIONING PROTEIN PARB-RELATED"/>
    <property type="match status" value="1"/>
</dbReference>
<dbReference type="SMART" id="SM00470">
    <property type="entry name" value="ParB"/>
    <property type="match status" value="1"/>
</dbReference>
<dbReference type="Proteomes" id="UP000464178">
    <property type="component" value="Chromosome"/>
</dbReference>
<organism evidence="5 6">
    <name type="scientific">Gemmata massiliana</name>
    <dbReference type="NCBI Taxonomy" id="1210884"/>
    <lineage>
        <taxon>Bacteria</taxon>
        <taxon>Pseudomonadati</taxon>
        <taxon>Planctomycetota</taxon>
        <taxon>Planctomycetia</taxon>
        <taxon>Gemmatales</taxon>
        <taxon>Gemmataceae</taxon>
        <taxon>Gemmata</taxon>
    </lineage>
</organism>
<accession>A0A6P2DF93</accession>
<dbReference type="NCBIfam" id="TIGR00180">
    <property type="entry name" value="parB_part"/>
    <property type="match status" value="1"/>
</dbReference>
<dbReference type="RefSeq" id="WP_162672161.1">
    <property type="nucleotide sequence ID" value="NZ_LR593886.1"/>
</dbReference>
<keyword evidence="6" id="KW-1185">Reference proteome</keyword>
<dbReference type="GO" id="GO:0007059">
    <property type="term" value="P:chromosome segregation"/>
    <property type="evidence" value="ECO:0007669"/>
    <property type="project" value="UniProtKB-KW"/>
</dbReference>
<dbReference type="InterPro" id="IPR036086">
    <property type="entry name" value="ParB/Sulfiredoxin_sf"/>
</dbReference>
<dbReference type="SUPFAM" id="SSF110849">
    <property type="entry name" value="ParB/Sulfiredoxin"/>
    <property type="match status" value="1"/>
</dbReference>
<evidence type="ECO:0000256" key="3">
    <source>
        <dbReference type="SAM" id="MobiDB-lite"/>
    </source>
</evidence>
<comment type="similarity">
    <text evidence="1">Belongs to the ParB family.</text>
</comment>